<evidence type="ECO:0000313" key="3">
    <source>
        <dbReference type="Proteomes" id="UP000464718"/>
    </source>
</evidence>
<dbReference type="Proteomes" id="UP000856022">
    <property type="component" value="Unassembled WGS sequence"/>
</dbReference>
<evidence type="ECO:0000313" key="1">
    <source>
        <dbReference type="EMBL" id="HAS6680357.1"/>
    </source>
</evidence>
<reference evidence="1" key="1">
    <citation type="journal article" date="2018" name="Genome Biol.">
        <title>SKESA: strategic k-mer extension for scrupulous assemblies.</title>
        <authorList>
            <person name="Souvorov A."/>
            <person name="Agarwala R."/>
            <person name="Lipman D.J."/>
        </authorList>
    </citation>
    <scope>NUCLEOTIDE SEQUENCE</scope>
    <source>
        <strain evidence="1">1930</strain>
    </source>
</reference>
<proteinExistence type="predicted"/>
<dbReference type="EMBL" id="CP034298">
    <property type="protein sequence ID" value="QHH09717.1"/>
    <property type="molecule type" value="Genomic_DNA"/>
</dbReference>
<dbReference type="InterPro" id="IPR045694">
    <property type="entry name" value="DUF6058"/>
</dbReference>
<reference evidence="1" key="3">
    <citation type="submission" date="2019-12" db="EMBL/GenBank/DDBJ databases">
        <authorList>
            <consortium name="NCBI Pathogen Detection Project"/>
        </authorList>
    </citation>
    <scope>NUCLEOTIDE SEQUENCE</scope>
    <source>
        <strain evidence="1">1930</strain>
    </source>
</reference>
<name>A0A7Z2MSM4_VIBPH</name>
<sequence>MMLVNYLNENFITLEELAIVTKIDQQEIRAYQTEKLMPLASYKLDVALNCSSFTGTHSENYVMEYYAKGYISWLSTVHTLKSEERVFEEFSNRYSRALSVLKGSKCEVATPGLNEIIMEDWEHFLQGTYGLCTQTGLPEDIAAKGFAVEQIKALLERDVLDSNEIKRLEYFVNLLDNASSPFAPHERLNSSRHRLVNEVRRKYKLQS</sequence>
<accession>A0A7Z2MSM4</accession>
<reference evidence="2 3" key="2">
    <citation type="submission" date="2018-12" db="EMBL/GenBank/DDBJ databases">
        <title>Genomic insights into the evolutionary origins and pathogenicity of five Vibrio parahaemolyticus strains isolated from the shrimp with acute hepatopancreatic necrosis disease (AHPND).</title>
        <authorList>
            <person name="Yang Q."/>
            <person name="Dong X."/>
            <person name="Xie G."/>
            <person name="Fu S."/>
            <person name="Zou P."/>
            <person name="Sun J."/>
            <person name="Wang Y."/>
            <person name="Huang J."/>
        </authorList>
    </citation>
    <scope>NUCLEOTIDE SEQUENCE [LARGE SCALE GENOMIC DNA]</scope>
    <source>
        <strain evidence="2 3">20160303005-1</strain>
    </source>
</reference>
<dbReference type="Proteomes" id="UP000464718">
    <property type="component" value="Chromosome i"/>
</dbReference>
<gene>
    <name evidence="2" type="ORF">EHC69_10210</name>
    <name evidence="1" type="ORF">I7278_26730</name>
</gene>
<dbReference type="AlphaFoldDB" id="A0A7Z2MSM4"/>
<protein>
    <submittedName>
        <fullName evidence="1">Uncharacterized protein</fullName>
    </submittedName>
</protein>
<dbReference type="EMBL" id="DACQKT010000047">
    <property type="protein sequence ID" value="HAS6680357.1"/>
    <property type="molecule type" value="Genomic_DNA"/>
</dbReference>
<dbReference type="Pfam" id="PF19531">
    <property type="entry name" value="DUF6058"/>
    <property type="match status" value="1"/>
</dbReference>
<organism evidence="1">
    <name type="scientific">Vibrio parahaemolyticus</name>
    <dbReference type="NCBI Taxonomy" id="670"/>
    <lineage>
        <taxon>Bacteria</taxon>
        <taxon>Pseudomonadati</taxon>
        <taxon>Pseudomonadota</taxon>
        <taxon>Gammaproteobacteria</taxon>
        <taxon>Vibrionales</taxon>
        <taxon>Vibrionaceae</taxon>
        <taxon>Vibrio</taxon>
    </lineage>
</organism>
<dbReference type="RefSeq" id="WP_114867634.1">
    <property type="nucleotide sequence ID" value="NZ_CP034298.1"/>
</dbReference>
<evidence type="ECO:0000313" key="2">
    <source>
        <dbReference type="EMBL" id="QHH09717.1"/>
    </source>
</evidence>